<evidence type="ECO:0000259" key="1">
    <source>
        <dbReference type="Pfam" id="PF06985"/>
    </source>
</evidence>
<proteinExistence type="predicted"/>
<feature type="domain" description="DUF8212" evidence="2">
    <location>
        <begin position="228"/>
        <end position="286"/>
    </location>
</feature>
<gene>
    <name evidence="3" type="ORF">QQZ08_001397</name>
</gene>
<sequence>MFLLDVVDFSLKYFHDPPPQYAILSHTWGEDEVVFQDMDDIPRAQQKSAWRKVQLTCDQARESMLPYAWIDSCCIDKSSSAELSEAINSMFEWYRQATCCYAYLEDFNITLSQTSANISRTGFNELARCRWFTRGWTLQELIAAPEVVLFSHTWQVIGTKETLKHDIAEITGIDKEVLETMAYMPGIPVGRRMSWAAKRQTTRVEDMAYCLMGLFNVNMPLLYGEGEKAFIRLQEEIARQHRDLSLFAWRQLEPIPQYRGIFAQSPTEFIDCSSLVSRNTSFFSEPNYSVTDTGLMVDVRWGDNLTRETLTLGLDCMAMSKYPTSGQTKSEIIAINLQKFGEAYVRATPHTVVVPKDNIVHPGRGTQSKDVTKTICVKKSLPRPHSDFIGLMLQRKLVLLYRRELVEEVDKLNGKKRAPEQSSDHPNYLQSICLRNGVDPSSFSIVHQYNVSMGGDPIWWDSFSLPMRDVSNTTMHFVVVCGIPLKLDAPSEHVLPWFALFSSSGLSTENRQITSMLLNHHRETSSPEVQRYVGDSIFETYADQAGNILQATLPTAVIFEGGGGEVYEVRVNRLGAGGSTFCADVQYRRLLPPS</sequence>
<protein>
    <recommendedName>
        <fullName evidence="5">Heterokaryon incompatibility domain-containing protein</fullName>
    </recommendedName>
</protein>
<dbReference type="EMBL" id="JAZAVK010000007">
    <property type="protein sequence ID" value="KAK7432107.1"/>
    <property type="molecule type" value="Genomic_DNA"/>
</dbReference>
<dbReference type="Proteomes" id="UP001498421">
    <property type="component" value="Unassembled WGS sequence"/>
</dbReference>
<accession>A0ABR1IH29</accession>
<organism evidence="3 4">
    <name type="scientific">Neonectria magnoliae</name>
    <dbReference type="NCBI Taxonomy" id="2732573"/>
    <lineage>
        <taxon>Eukaryota</taxon>
        <taxon>Fungi</taxon>
        <taxon>Dikarya</taxon>
        <taxon>Ascomycota</taxon>
        <taxon>Pezizomycotina</taxon>
        <taxon>Sordariomycetes</taxon>
        <taxon>Hypocreomycetidae</taxon>
        <taxon>Hypocreales</taxon>
        <taxon>Nectriaceae</taxon>
        <taxon>Neonectria</taxon>
    </lineage>
</organism>
<evidence type="ECO:0008006" key="5">
    <source>
        <dbReference type="Google" id="ProtNLM"/>
    </source>
</evidence>
<dbReference type="PANTHER" id="PTHR10622:SF12">
    <property type="entry name" value="HET DOMAIN-CONTAINING PROTEIN"/>
    <property type="match status" value="1"/>
</dbReference>
<evidence type="ECO:0000313" key="4">
    <source>
        <dbReference type="Proteomes" id="UP001498421"/>
    </source>
</evidence>
<dbReference type="Pfam" id="PF06985">
    <property type="entry name" value="HET"/>
    <property type="match status" value="1"/>
</dbReference>
<feature type="domain" description="Heterokaryon incompatibility" evidence="1">
    <location>
        <begin position="21"/>
        <end position="106"/>
    </location>
</feature>
<reference evidence="3 4" key="1">
    <citation type="journal article" date="2025" name="Microbiol. Resour. Announc.">
        <title>Draft genome sequences for Neonectria magnoliae and Neonectria punicea, canker pathogens of Liriodendron tulipifera and Acer saccharum in West Virginia.</title>
        <authorList>
            <person name="Petronek H.M."/>
            <person name="Kasson M.T."/>
            <person name="Metheny A.M."/>
            <person name="Stauder C.M."/>
            <person name="Lovett B."/>
            <person name="Lynch S.C."/>
            <person name="Garnas J.R."/>
            <person name="Kasson L.R."/>
            <person name="Stajich J.E."/>
        </authorList>
    </citation>
    <scope>NUCLEOTIDE SEQUENCE [LARGE SCALE GENOMIC DNA]</scope>
    <source>
        <strain evidence="3 4">NRRL 64651</strain>
    </source>
</reference>
<dbReference type="InterPro" id="IPR058525">
    <property type="entry name" value="DUF8212"/>
</dbReference>
<comment type="caution">
    <text evidence="3">The sequence shown here is derived from an EMBL/GenBank/DDBJ whole genome shotgun (WGS) entry which is preliminary data.</text>
</comment>
<evidence type="ECO:0000313" key="3">
    <source>
        <dbReference type="EMBL" id="KAK7432107.1"/>
    </source>
</evidence>
<name>A0ABR1IH29_9HYPO</name>
<dbReference type="InterPro" id="IPR010730">
    <property type="entry name" value="HET"/>
</dbReference>
<dbReference type="PANTHER" id="PTHR10622">
    <property type="entry name" value="HET DOMAIN-CONTAINING PROTEIN"/>
    <property type="match status" value="1"/>
</dbReference>
<keyword evidence="4" id="KW-1185">Reference proteome</keyword>
<dbReference type="Pfam" id="PF26640">
    <property type="entry name" value="DUF8212"/>
    <property type="match status" value="1"/>
</dbReference>
<evidence type="ECO:0000259" key="2">
    <source>
        <dbReference type="Pfam" id="PF26640"/>
    </source>
</evidence>